<feature type="compositionally biased region" description="Polar residues" evidence="15">
    <location>
        <begin position="449"/>
        <end position="463"/>
    </location>
</feature>
<feature type="region of interest" description="Disordered" evidence="15">
    <location>
        <begin position="762"/>
        <end position="940"/>
    </location>
</feature>
<feature type="compositionally biased region" description="Low complexity" evidence="15">
    <location>
        <begin position="552"/>
        <end position="563"/>
    </location>
</feature>
<feature type="region of interest" description="Disordered" evidence="15">
    <location>
        <begin position="980"/>
        <end position="1022"/>
    </location>
</feature>
<evidence type="ECO:0000256" key="5">
    <source>
        <dbReference type="ARBA" id="ARBA00022737"/>
    </source>
</evidence>
<dbReference type="GO" id="GO:0019208">
    <property type="term" value="F:phosphatase regulator activity"/>
    <property type="evidence" value="ECO:0007669"/>
    <property type="project" value="TreeGrafter"/>
</dbReference>
<keyword evidence="18" id="KW-1185">Reference proteome</keyword>
<evidence type="ECO:0000256" key="3">
    <source>
        <dbReference type="ARBA" id="ARBA00022490"/>
    </source>
</evidence>
<dbReference type="PANTHER" id="PTHR24179">
    <property type="entry name" value="PROTEIN PHOSPHATASE 1 REGULATORY SUBUNIT 12"/>
    <property type="match status" value="1"/>
</dbReference>
<feature type="compositionally biased region" description="Low complexity" evidence="15">
    <location>
        <begin position="611"/>
        <end position="633"/>
    </location>
</feature>
<evidence type="ECO:0000256" key="12">
    <source>
        <dbReference type="ARBA" id="ARBA00083252"/>
    </source>
</evidence>
<evidence type="ECO:0000256" key="11">
    <source>
        <dbReference type="ARBA" id="ARBA00072757"/>
    </source>
</evidence>
<keyword evidence="3" id="KW-0963">Cytoplasm</keyword>
<feature type="compositionally biased region" description="Low complexity" evidence="15">
    <location>
        <begin position="990"/>
        <end position="1018"/>
    </location>
</feature>
<evidence type="ECO:0000256" key="14">
    <source>
        <dbReference type="SAM" id="Coils"/>
    </source>
</evidence>
<feature type="repeat" description="ANK" evidence="13">
    <location>
        <begin position="213"/>
        <end position="245"/>
    </location>
</feature>
<dbReference type="FunFam" id="1.25.40.20:FF:000004">
    <property type="entry name" value="Phosphatase 1 regulatory subunit 12A"/>
    <property type="match status" value="1"/>
</dbReference>
<dbReference type="InterPro" id="IPR051226">
    <property type="entry name" value="PP1_Regulatory_Subunit"/>
</dbReference>
<dbReference type="GO" id="GO:0004857">
    <property type="term" value="F:enzyme inhibitor activity"/>
    <property type="evidence" value="ECO:0007669"/>
    <property type="project" value="TreeGrafter"/>
</dbReference>
<keyword evidence="2" id="KW-0217">Developmental protein</keyword>
<feature type="compositionally biased region" description="Acidic residues" evidence="15">
    <location>
        <begin position="409"/>
        <end position="435"/>
    </location>
</feature>
<dbReference type="PANTHER" id="PTHR24179:SF21">
    <property type="entry name" value="MYOSIN BINDING SUBUNIT, ISOFORM O"/>
    <property type="match status" value="1"/>
</dbReference>
<sequence>MGQDDEDDAFMLQAKQQITYNVINKRKDQLRRWQGSEMNAEPARRTKRPKVQFQDSDVFLSACMSGDEEEVDELLEKGADINTCTVDGLTALHQSVIDSKPEMVRFLCEKGADVNAQDNEGWTPLHAAACCGNVAIVRYLCQHGADLAIVNSDKELALDLAEDEQCRELLEEEYRRQNIDINACRDRELNVMLRDAKTWLATGEYRDVPHYRTGGTAMHVAAARGYTQILEMLIKAGGNVRAQDKDGWTPLHAAAHWAERDACKILLENNAELSDTTFAGQDVLAVADKEIVDYLIELGEAARNREKRKSPITPSTPVSVLQEKNHRVHEDHILSSGRKKDIQHKDQHSENEFIHHIPSTPLSSASTSESTNTSTTSTTITIGSDGAASNSREMSKESSASDETRTESEDVEAEDEAEVDEDELEEDEEEIEGASESENKITVIERNGNVKNPSPLPSGTNTDASRSPSASRSSDIYSTRSSSERDTSVETTSESLKSGSLSTSSKFASTSSQSSGSRSVSVPPIVQSETPRSSLESSSVGSGDQTVSATLPIAPSSAPPKAIHQSPSSWINRGLPLFSRSSTSSVSRSSVTPASDIVSPPTSLNSQHPISVPSSSASAASSAAGASTPSTPSNVMSATISSMAKNSPSPAGSVTITATFTKPSTEKPDEVFRSPSYPTNVPWASLWHSSNDSSSHIRSQIEQLKNVSSSSINTLPRVSAFRPPIKTSSSSVSLTSSSQSQPAKIAEYPKIFVPHQMNPVKMSRWQSKTVNESEAERRNNSRMQRQHRRSTQGVTKEQLEEASRFAIEESSRRHSAAVVSPNQLPSTNNLVRLASEEKDLSSNSESLDMPRNGDVSTSATLSLNSPSTNAANLRRKSQGFTISRSNRRATGPVNPEDLVHMRSSDSQQQPTPPSPSMSLRLAAAPSNSQPYSPASVRSVTGTVPTMTSRFAEKAHSLPPSNGNTSNHSISSRSAVVAGLSTAPSVRSGPLSSTASRFAPSSSLSSNNSNPSSSQSRPTETNLNYKALYEKEKAECERLKREVEELRRSQTVDNWRNANSANSWRTRNSSPSSQSHVNLSVAKSTSLASFDENERKAMERKIADLELQLKTSTNLRMENQRLKEENGALVRVISKMTI</sequence>
<feature type="compositionally biased region" description="Low complexity" evidence="15">
    <location>
        <begin position="464"/>
        <end position="481"/>
    </location>
</feature>
<comment type="function">
    <text evidence="9">Regulates myosin phosphatase activity. Augments Ca(2+) sensitivity of the contractile apparatus.</text>
</comment>
<feature type="repeat" description="ANK" evidence="13">
    <location>
        <begin position="87"/>
        <end position="119"/>
    </location>
</feature>
<feature type="compositionally biased region" description="Polar residues" evidence="15">
    <location>
        <begin position="854"/>
        <end position="871"/>
    </location>
</feature>
<keyword evidence="14" id="KW-0175">Coiled coil</keyword>
<dbReference type="InterPro" id="IPR002110">
    <property type="entry name" value="Ankyrin_rpt"/>
</dbReference>
<name>A0A8S1ESX0_9PELO</name>
<dbReference type="FunFam" id="1.25.40.20:FF:000007">
    <property type="entry name" value="Phosphatase 1 regulatory subunit 12A"/>
    <property type="match status" value="1"/>
</dbReference>
<accession>A0A8S1ESX0</accession>
<dbReference type="Pfam" id="PF15898">
    <property type="entry name" value="PRKG1_interact"/>
    <property type="match status" value="1"/>
</dbReference>
<dbReference type="CDD" id="cd21930">
    <property type="entry name" value="IPD_PPP1R12"/>
    <property type="match status" value="1"/>
</dbReference>
<dbReference type="PROSITE" id="PS50297">
    <property type="entry name" value="ANK_REP_REGION"/>
    <property type="match status" value="4"/>
</dbReference>
<comment type="similarity">
    <text evidence="8">Belongs to the NRARP family.</text>
</comment>
<feature type="repeat" description="ANK" evidence="13">
    <location>
        <begin position="246"/>
        <end position="278"/>
    </location>
</feature>
<evidence type="ECO:0000256" key="6">
    <source>
        <dbReference type="ARBA" id="ARBA00023043"/>
    </source>
</evidence>
<evidence type="ECO:0000256" key="2">
    <source>
        <dbReference type="ARBA" id="ARBA00022473"/>
    </source>
</evidence>
<feature type="coiled-coil region" evidence="14">
    <location>
        <begin position="1087"/>
        <end position="1124"/>
    </location>
</feature>
<reference evidence="17 18" key="1">
    <citation type="submission" date="2020-04" db="EMBL/GenBank/DDBJ databases">
        <authorList>
            <person name="Laetsch R D."/>
            <person name="Stevens L."/>
            <person name="Kumar S."/>
            <person name="Blaxter L. M."/>
        </authorList>
    </citation>
    <scope>NUCLEOTIDE SEQUENCE [LARGE SCALE GENOMIC DNA]</scope>
</reference>
<evidence type="ECO:0000256" key="13">
    <source>
        <dbReference type="PROSITE-ProRule" id="PRU00023"/>
    </source>
</evidence>
<keyword evidence="6 13" id="KW-0040">ANK repeat</keyword>
<organism evidence="17 18">
    <name type="scientific">Caenorhabditis bovis</name>
    <dbReference type="NCBI Taxonomy" id="2654633"/>
    <lineage>
        <taxon>Eukaryota</taxon>
        <taxon>Metazoa</taxon>
        <taxon>Ecdysozoa</taxon>
        <taxon>Nematoda</taxon>
        <taxon>Chromadorea</taxon>
        <taxon>Rhabditida</taxon>
        <taxon>Rhabditina</taxon>
        <taxon>Rhabditomorpha</taxon>
        <taxon>Rhabditoidea</taxon>
        <taxon>Rhabditidae</taxon>
        <taxon>Peloderinae</taxon>
        <taxon>Caenorhabditis</taxon>
    </lineage>
</organism>
<feature type="compositionally biased region" description="Low complexity" evidence="15">
    <location>
        <begin position="359"/>
        <end position="384"/>
    </location>
</feature>
<comment type="caution">
    <text evidence="17">The sequence shown here is derived from an EMBL/GenBank/DDBJ whole genome shotgun (WGS) entry which is preliminary data.</text>
</comment>
<evidence type="ECO:0000256" key="4">
    <source>
        <dbReference type="ARBA" id="ARBA00022553"/>
    </source>
</evidence>
<dbReference type="GO" id="GO:0019901">
    <property type="term" value="F:protein kinase binding"/>
    <property type="evidence" value="ECO:0007669"/>
    <property type="project" value="InterPro"/>
</dbReference>
<evidence type="ECO:0000256" key="1">
    <source>
        <dbReference type="ARBA" id="ARBA00004245"/>
    </source>
</evidence>
<protein>
    <recommendedName>
        <fullName evidence="11">Protein phosphatase 1 regulatory subunit 12B</fullName>
    </recommendedName>
    <alternativeName>
        <fullName evidence="12">Myosin phosphatase-targeting subunit 2</fullName>
    </alternativeName>
</protein>
<dbReference type="InterPro" id="IPR031775">
    <property type="entry name" value="PRKG1_interact"/>
</dbReference>
<evidence type="ECO:0000259" key="16">
    <source>
        <dbReference type="Pfam" id="PF15898"/>
    </source>
</evidence>
<keyword evidence="7" id="KW-0206">Cytoskeleton</keyword>
<evidence type="ECO:0000256" key="15">
    <source>
        <dbReference type="SAM" id="MobiDB-lite"/>
    </source>
</evidence>
<feature type="domain" description="cGMP-dependent protein kinase interacting" evidence="16">
    <location>
        <begin position="1023"/>
        <end position="1136"/>
    </location>
</feature>
<dbReference type="EMBL" id="CADEPM010000004">
    <property type="protein sequence ID" value="CAB3404453.1"/>
    <property type="molecule type" value="Genomic_DNA"/>
</dbReference>
<feature type="region of interest" description="Disordered" evidence="15">
    <location>
        <begin position="1056"/>
        <end position="1079"/>
    </location>
</feature>
<keyword evidence="5" id="KW-0677">Repeat</keyword>
<dbReference type="GO" id="GO:0005856">
    <property type="term" value="C:cytoskeleton"/>
    <property type="evidence" value="ECO:0007669"/>
    <property type="project" value="UniProtKB-SubCell"/>
</dbReference>
<dbReference type="AlphaFoldDB" id="A0A8S1ESX0"/>
<comment type="subcellular location">
    <subcellularLocation>
        <location evidence="1">Cytoplasm</location>
        <location evidence="1">Cytoskeleton</location>
    </subcellularLocation>
</comment>
<dbReference type="Gene3D" id="1.25.40.20">
    <property type="entry name" value="Ankyrin repeat-containing domain"/>
    <property type="match status" value="2"/>
</dbReference>
<dbReference type="Gene3D" id="6.10.140.390">
    <property type="match status" value="1"/>
</dbReference>
<feature type="compositionally biased region" description="Polar residues" evidence="15">
    <location>
        <begin position="634"/>
        <end position="663"/>
    </location>
</feature>
<evidence type="ECO:0000313" key="18">
    <source>
        <dbReference type="Proteomes" id="UP000494206"/>
    </source>
</evidence>
<keyword evidence="4" id="KW-0597">Phosphoprotein</keyword>
<evidence type="ECO:0000256" key="9">
    <source>
        <dbReference type="ARBA" id="ARBA00059024"/>
    </source>
</evidence>
<evidence type="ECO:0000256" key="8">
    <source>
        <dbReference type="ARBA" id="ARBA00038386"/>
    </source>
</evidence>
<dbReference type="SMART" id="SM00248">
    <property type="entry name" value="ANK"/>
    <property type="match status" value="5"/>
</dbReference>
<feature type="compositionally biased region" description="Basic and acidic residues" evidence="15">
    <location>
        <begin position="797"/>
        <end position="812"/>
    </location>
</feature>
<feature type="compositionally biased region" description="Basic and acidic residues" evidence="15">
    <location>
        <begin position="323"/>
        <end position="355"/>
    </location>
</feature>
<evidence type="ECO:0000256" key="10">
    <source>
        <dbReference type="ARBA" id="ARBA00065548"/>
    </source>
</evidence>
<gene>
    <name evidence="17" type="ORF">CBOVIS_LOCUS6785</name>
</gene>
<feature type="compositionally biased region" description="Low complexity" evidence="15">
    <location>
        <begin position="579"/>
        <end position="592"/>
    </location>
</feature>
<feature type="repeat" description="ANK" evidence="13">
    <location>
        <begin position="120"/>
        <end position="152"/>
    </location>
</feature>
<dbReference type="GO" id="GO:0005737">
    <property type="term" value="C:cytoplasm"/>
    <property type="evidence" value="ECO:0007669"/>
    <property type="project" value="TreeGrafter"/>
</dbReference>
<dbReference type="Pfam" id="PF12796">
    <property type="entry name" value="Ank_2"/>
    <property type="match status" value="2"/>
</dbReference>
<comment type="subunit">
    <text evidence="10">PP1 comprises a catalytic subunit, PPP1CA, PPP1CB or PPP1CC, and one or several targeting or regulatory subunits. PPP1R12B mediates binding to myosin. Isoform 3 and isoform 4 bind PPP1R12A, but not isoform 1 of PPP1R12B itself. Binds IL16.</text>
</comment>
<dbReference type="InterPro" id="IPR036770">
    <property type="entry name" value="Ankyrin_rpt-contain_sf"/>
</dbReference>
<dbReference type="PROSITE" id="PS50088">
    <property type="entry name" value="ANK_REPEAT"/>
    <property type="match status" value="4"/>
</dbReference>
<feature type="compositionally biased region" description="Polar residues" evidence="15">
    <location>
        <begin position="820"/>
        <end position="830"/>
    </location>
</feature>
<evidence type="ECO:0000256" key="7">
    <source>
        <dbReference type="ARBA" id="ARBA00023212"/>
    </source>
</evidence>
<feature type="compositionally biased region" description="Low complexity" evidence="15">
    <location>
        <begin position="490"/>
        <end position="542"/>
    </location>
</feature>
<feature type="compositionally biased region" description="Polar residues" evidence="15">
    <location>
        <begin position="600"/>
        <end position="609"/>
    </location>
</feature>
<feature type="compositionally biased region" description="Polar residues" evidence="15">
    <location>
        <begin position="925"/>
        <end position="940"/>
    </location>
</feature>
<dbReference type="Proteomes" id="UP000494206">
    <property type="component" value="Unassembled WGS sequence"/>
</dbReference>
<evidence type="ECO:0000313" key="17">
    <source>
        <dbReference type="EMBL" id="CAB3404453.1"/>
    </source>
</evidence>
<feature type="region of interest" description="Disordered" evidence="15">
    <location>
        <begin position="304"/>
        <end position="675"/>
    </location>
</feature>
<dbReference type="OrthoDB" id="19014at2759"/>
<proteinExistence type="inferred from homology"/>
<dbReference type="SUPFAM" id="SSF48403">
    <property type="entry name" value="Ankyrin repeat"/>
    <property type="match status" value="1"/>
</dbReference>